<accession>A0A857JIS0</accession>
<evidence type="ECO:0000313" key="1">
    <source>
        <dbReference type="EMBL" id="QHJ11192.1"/>
    </source>
</evidence>
<evidence type="ECO:0000313" key="2">
    <source>
        <dbReference type="Proteomes" id="UP000464524"/>
    </source>
</evidence>
<sequence length="369" mass="41159">MGHLSISNHGLPKNMYKLFSFSILMCIAGGSYSSLCMAQSTPSEFAELSLNELFEMDIADDTAKTLSSSPWTFAYNFKFAEFRGYLDGDAKRADSEVLWRGQGAERSDENFPILPTVIDQQVHVFSVGYRINADWRVHASIPYITQSTDHISIVSGYDYFTIDSDGAGDAVLSVSHRLIATSEDIWWFTAGVSLPTGSIDENGDTPREAGLQQLPYTMQLGSGTYDFPVEFSYQSMGKHDFNLSMSAMIRTGKNDRDYRLGNSYSLSGTYRFNTTTNIKPFLGLAYQYRSAIHGQDDEITLAEPFPYPASITNPRLYGGKKISAEMGVRWSFSEAYALSVSFSKPIYQNLNGPQPKENYQSGITLSRLM</sequence>
<proteinExistence type="predicted"/>
<gene>
    <name evidence="1" type="ORF">FX988_01420</name>
</gene>
<organism evidence="1 2">
    <name type="scientific">Paraglaciecola mesophila</name>
    <dbReference type="NCBI Taxonomy" id="197222"/>
    <lineage>
        <taxon>Bacteria</taxon>
        <taxon>Pseudomonadati</taxon>
        <taxon>Pseudomonadota</taxon>
        <taxon>Gammaproteobacteria</taxon>
        <taxon>Alteromonadales</taxon>
        <taxon>Alteromonadaceae</taxon>
        <taxon>Paraglaciecola</taxon>
    </lineage>
</organism>
<dbReference type="Proteomes" id="UP000464524">
    <property type="component" value="Chromosome"/>
</dbReference>
<dbReference type="KEGG" id="pmes:FX988_01420"/>
<keyword evidence="2" id="KW-1185">Reference proteome</keyword>
<dbReference type="AlphaFoldDB" id="A0A857JIS0"/>
<name>A0A857JIS0_9ALTE</name>
<dbReference type="EMBL" id="CP047656">
    <property type="protein sequence ID" value="QHJ11192.1"/>
    <property type="molecule type" value="Genomic_DNA"/>
</dbReference>
<reference evidence="1 2" key="1">
    <citation type="submission" date="2019-12" db="EMBL/GenBank/DDBJ databases">
        <title>Genome sequencing and assembly of endphytes of Porphyra tenera.</title>
        <authorList>
            <person name="Park J.M."/>
            <person name="Shin R."/>
            <person name="Jo S.H."/>
        </authorList>
    </citation>
    <scope>NUCLEOTIDE SEQUENCE [LARGE SCALE GENOMIC DNA]</scope>
    <source>
        <strain evidence="1 2">GPM4</strain>
    </source>
</reference>
<protein>
    <submittedName>
        <fullName evidence="1">Uncharacterized protein</fullName>
    </submittedName>
</protein>